<dbReference type="InParanoid" id="A0A251V4H6"/>
<proteinExistence type="predicted"/>
<dbReference type="EMBL" id="CM007893">
    <property type="protein sequence ID" value="OTG29511.1"/>
    <property type="molecule type" value="Genomic_DNA"/>
</dbReference>
<gene>
    <name evidence="2" type="ORF">HannXRQ_Chr04g0123081</name>
</gene>
<feature type="signal peptide" evidence="1">
    <location>
        <begin position="1"/>
        <end position="19"/>
    </location>
</feature>
<sequence>MTAFCILLIIFVSTSFTTSRFCELVLFNDVAYRIFWLSINLFQCNIYALDVNVERAEDVITHKRVLQTPEAHSKIWETLSLTV</sequence>
<accession>A0A251V4H6</accession>
<evidence type="ECO:0000313" key="3">
    <source>
        <dbReference type="Proteomes" id="UP000215914"/>
    </source>
</evidence>
<reference evidence="3" key="1">
    <citation type="journal article" date="2017" name="Nature">
        <title>The sunflower genome provides insights into oil metabolism, flowering and Asterid evolution.</title>
        <authorList>
            <person name="Badouin H."/>
            <person name="Gouzy J."/>
            <person name="Grassa C.J."/>
            <person name="Murat F."/>
            <person name="Staton S.E."/>
            <person name="Cottret L."/>
            <person name="Lelandais-Briere C."/>
            <person name="Owens G.L."/>
            <person name="Carrere S."/>
            <person name="Mayjonade B."/>
            <person name="Legrand L."/>
            <person name="Gill N."/>
            <person name="Kane N.C."/>
            <person name="Bowers J.E."/>
            <person name="Hubner S."/>
            <person name="Bellec A."/>
            <person name="Berard A."/>
            <person name="Berges H."/>
            <person name="Blanchet N."/>
            <person name="Boniface M.C."/>
            <person name="Brunel D."/>
            <person name="Catrice O."/>
            <person name="Chaidir N."/>
            <person name="Claudel C."/>
            <person name="Donnadieu C."/>
            <person name="Faraut T."/>
            <person name="Fievet G."/>
            <person name="Helmstetter N."/>
            <person name="King M."/>
            <person name="Knapp S.J."/>
            <person name="Lai Z."/>
            <person name="Le Paslier M.C."/>
            <person name="Lippi Y."/>
            <person name="Lorenzon L."/>
            <person name="Mandel J.R."/>
            <person name="Marage G."/>
            <person name="Marchand G."/>
            <person name="Marquand E."/>
            <person name="Bret-Mestries E."/>
            <person name="Morien E."/>
            <person name="Nambeesan S."/>
            <person name="Nguyen T."/>
            <person name="Pegot-Espagnet P."/>
            <person name="Pouilly N."/>
            <person name="Raftis F."/>
            <person name="Sallet E."/>
            <person name="Schiex T."/>
            <person name="Thomas J."/>
            <person name="Vandecasteele C."/>
            <person name="Vares D."/>
            <person name="Vear F."/>
            <person name="Vautrin S."/>
            <person name="Crespi M."/>
            <person name="Mangin B."/>
            <person name="Burke J.M."/>
            <person name="Salse J."/>
            <person name="Munos S."/>
            <person name="Vincourt P."/>
            <person name="Rieseberg L.H."/>
            <person name="Langlade N.B."/>
        </authorList>
    </citation>
    <scope>NUCLEOTIDE SEQUENCE [LARGE SCALE GENOMIC DNA]</scope>
    <source>
        <strain evidence="3">cv. SF193</strain>
    </source>
</reference>
<keyword evidence="1" id="KW-0732">Signal</keyword>
<feature type="chain" id="PRO_5013078045" description="Secreted protein" evidence="1">
    <location>
        <begin position="20"/>
        <end position="83"/>
    </location>
</feature>
<organism evidence="2 3">
    <name type="scientific">Helianthus annuus</name>
    <name type="common">Common sunflower</name>
    <dbReference type="NCBI Taxonomy" id="4232"/>
    <lineage>
        <taxon>Eukaryota</taxon>
        <taxon>Viridiplantae</taxon>
        <taxon>Streptophyta</taxon>
        <taxon>Embryophyta</taxon>
        <taxon>Tracheophyta</taxon>
        <taxon>Spermatophyta</taxon>
        <taxon>Magnoliopsida</taxon>
        <taxon>eudicotyledons</taxon>
        <taxon>Gunneridae</taxon>
        <taxon>Pentapetalae</taxon>
        <taxon>asterids</taxon>
        <taxon>campanulids</taxon>
        <taxon>Asterales</taxon>
        <taxon>Asteraceae</taxon>
        <taxon>Asteroideae</taxon>
        <taxon>Heliantheae alliance</taxon>
        <taxon>Heliantheae</taxon>
        <taxon>Helianthus</taxon>
    </lineage>
</organism>
<dbReference type="AlphaFoldDB" id="A0A251V4H6"/>
<keyword evidence="3" id="KW-1185">Reference proteome</keyword>
<protein>
    <recommendedName>
        <fullName evidence="4">Secreted protein</fullName>
    </recommendedName>
</protein>
<name>A0A251V4H6_HELAN</name>
<dbReference type="Proteomes" id="UP000215914">
    <property type="component" value="Chromosome 4"/>
</dbReference>
<evidence type="ECO:0000313" key="2">
    <source>
        <dbReference type="EMBL" id="OTG29511.1"/>
    </source>
</evidence>
<evidence type="ECO:0008006" key="4">
    <source>
        <dbReference type="Google" id="ProtNLM"/>
    </source>
</evidence>
<evidence type="ECO:0000256" key="1">
    <source>
        <dbReference type="SAM" id="SignalP"/>
    </source>
</evidence>